<evidence type="ECO:0000313" key="2">
    <source>
        <dbReference type="Proteomes" id="UP000001982"/>
    </source>
</evidence>
<proteinExistence type="predicted"/>
<keyword evidence="2" id="KW-1185">Reference proteome</keyword>
<dbReference type="EMBL" id="CP000302">
    <property type="protein sequence ID" value="ABE54191.1"/>
    <property type="molecule type" value="Genomic_DNA"/>
</dbReference>
<dbReference type="OrthoDB" id="9844995at2"/>
<sequence length="228" mass="25280">MKAFTVVVLIIMMLFLSACQLNKRVKSHTSIAQAEQMFNQRVPIAVTNLALFNNAYEHKKGSSGVLGIFPDTATLVNFDTYLSPAKVVILPHNTKNIIIQSYVSSASNGAMFLFYPLITAFDNDKRQLAQIKPRYEFEFDKNVLSNQFVLPEKTRYILIHTTPEFTGMSFTESNANYKVSLLNSEAIMVASAVVTGIPLASTAGPTTYLPEYADFNLAIIGNIKLIIP</sequence>
<evidence type="ECO:0008006" key="3">
    <source>
        <dbReference type="Google" id="ProtNLM"/>
    </source>
</evidence>
<protein>
    <recommendedName>
        <fullName evidence="3">Lipoprotein</fullName>
    </recommendedName>
</protein>
<gene>
    <name evidence="1" type="ordered locus">Sden_0903</name>
</gene>
<dbReference type="AlphaFoldDB" id="Q12QT5"/>
<evidence type="ECO:0000313" key="1">
    <source>
        <dbReference type="EMBL" id="ABE54191.1"/>
    </source>
</evidence>
<dbReference type="KEGG" id="sdn:Sden_0903"/>
<dbReference type="Proteomes" id="UP000001982">
    <property type="component" value="Chromosome"/>
</dbReference>
<dbReference type="RefSeq" id="WP_011495355.1">
    <property type="nucleotide sequence ID" value="NC_007954.1"/>
</dbReference>
<accession>Q12QT5</accession>
<reference evidence="1 2" key="1">
    <citation type="submission" date="2006-03" db="EMBL/GenBank/DDBJ databases">
        <title>Complete sequence of Shewanella denitrificans OS217.</title>
        <authorList>
            <consortium name="US DOE Joint Genome Institute"/>
            <person name="Copeland A."/>
            <person name="Lucas S."/>
            <person name="Lapidus A."/>
            <person name="Barry K."/>
            <person name="Detter J.C."/>
            <person name="Glavina del Rio T."/>
            <person name="Hammon N."/>
            <person name="Israni S."/>
            <person name="Dalin E."/>
            <person name="Tice H."/>
            <person name="Pitluck S."/>
            <person name="Brettin T."/>
            <person name="Bruce D."/>
            <person name="Han C."/>
            <person name="Tapia R."/>
            <person name="Gilna P."/>
            <person name="Kiss H."/>
            <person name="Schmutz J."/>
            <person name="Larimer F."/>
            <person name="Land M."/>
            <person name="Hauser L."/>
            <person name="Kyrpides N."/>
            <person name="Lykidis A."/>
            <person name="Richardson P."/>
        </authorList>
    </citation>
    <scope>NUCLEOTIDE SEQUENCE [LARGE SCALE GENOMIC DNA]</scope>
    <source>
        <strain evidence="2">OS217 / ATCC BAA-1090 / DSM 15013</strain>
    </source>
</reference>
<dbReference type="HOGENOM" id="CLU_1214127_0_0_6"/>
<name>Q12QT5_SHEDO</name>
<organism evidence="1 2">
    <name type="scientific">Shewanella denitrificans (strain OS217 / ATCC BAA-1090 / DSM 15013)</name>
    <dbReference type="NCBI Taxonomy" id="318161"/>
    <lineage>
        <taxon>Bacteria</taxon>
        <taxon>Pseudomonadati</taxon>
        <taxon>Pseudomonadota</taxon>
        <taxon>Gammaproteobacteria</taxon>
        <taxon>Alteromonadales</taxon>
        <taxon>Shewanellaceae</taxon>
        <taxon>Shewanella</taxon>
    </lineage>
</organism>
<dbReference type="PROSITE" id="PS51257">
    <property type="entry name" value="PROKAR_LIPOPROTEIN"/>
    <property type="match status" value="1"/>
</dbReference>